<reference evidence="3" key="1">
    <citation type="submission" date="2025-08" db="UniProtKB">
        <authorList>
            <consortium name="RefSeq"/>
        </authorList>
    </citation>
    <scope>IDENTIFICATION</scope>
    <source>
        <tissue evidence="3">Kidney</tissue>
    </source>
</reference>
<feature type="compositionally biased region" description="Basic and acidic residues" evidence="1">
    <location>
        <begin position="1"/>
        <end position="17"/>
    </location>
</feature>
<dbReference type="AlphaFoldDB" id="A0A6P6C629"/>
<dbReference type="RefSeq" id="XP_023382807.1">
    <property type="nucleotide sequence ID" value="XM_023527039.1"/>
</dbReference>
<accession>A0A6P6C629</accession>
<sequence length="203" mass="20904">MAGPTRAKDTTTAKHSEVVSSPRPGLEFAAQPKGPLPWENRTSGAVRPGEACAVPAESWQWPGYGQSDGRGLGSGWGWPCRRPAVSCLLMGPGAPGCSLEAEQGCDCSLCLPLPAQAWPASRHPALPPPAWRAGAPGLLTHRLGSASRALGQRGGARPPCSVSSCPSCFESTRFPGCSGKTALCLATAAPPARPWTVSSAPSR</sequence>
<keyword evidence="2" id="KW-1185">Reference proteome</keyword>
<dbReference type="KEGG" id="pvp:111735535"/>
<gene>
    <name evidence="3" type="primary">LOC111735535</name>
</gene>
<feature type="region of interest" description="Disordered" evidence="1">
    <location>
        <begin position="1"/>
        <end position="44"/>
    </location>
</feature>
<protein>
    <submittedName>
        <fullName evidence="3">Uncharacterized protein LOC111735535</fullName>
    </submittedName>
</protein>
<evidence type="ECO:0000313" key="2">
    <source>
        <dbReference type="Proteomes" id="UP000515202"/>
    </source>
</evidence>
<evidence type="ECO:0000313" key="3">
    <source>
        <dbReference type="RefSeq" id="XP_023382807.1"/>
    </source>
</evidence>
<name>A0A6P6C629_PTEVA</name>
<proteinExistence type="predicted"/>
<dbReference type="Proteomes" id="UP000515202">
    <property type="component" value="Unplaced"/>
</dbReference>
<organism evidence="2 3">
    <name type="scientific">Pteropus vampyrus</name>
    <name type="common">Large flying fox</name>
    <dbReference type="NCBI Taxonomy" id="132908"/>
    <lineage>
        <taxon>Eukaryota</taxon>
        <taxon>Metazoa</taxon>
        <taxon>Chordata</taxon>
        <taxon>Craniata</taxon>
        <taxon>Vertebrata</taxon>
        <taxon>Euteleostomi</taxon>
        <taxon>Mammalia</taxon>
        <taxon>Eutheria</taxon>
        <taxon>Laurasiatheria</taxon>
        <taxon>Chiroptera</taxon>
        <taxon>Yinpterochiroptera</taxon>
        <taxon>Pteropodoidea</taxon>
        <taxon>Pteropodidae</taxon>
        <taxon>Pteropodinae</taxon>
        <taxon>Pteropus</taxon>
    </lineage>
</organism>
<evidence type="ECO:0000256" key="1">
    <source>
        <dbReference type="SAM" id="MobiDB-lite"/>
    </source>
</evidence>
<dbReference type="GeneID" id="111735535"/>